<dbReference type="AlphaFoldDB" id="A0ABD6CGZ2"/>
<keyword evidence="3" id="KW-1185">Reference proteome</keyword>
<evidence type="ECO:0000313" key="3">
    <source>
        <dbReference type="Proteomes" id="UP001597085"/>
    </source>
</evidence>
<accession>A0ABD6CGZ2</accession>
<name>A0ABD6CGZ2_9EURY</name>
<proteinExistence type="predicted"/>
<dbReference type="RefSeq" id="WP_256421697.1">
    <property type="nucleotide sequence ID" value="NZ_JANHDI010000008.1"/>
</dbReference>
<evidence type="ECO:0000256" key="1">
    <source>
        <dbReference type="SAM" id="MobiDB-lite"/>
    </source>
</evidence>
<dbReference type="Proteomes" id="UP001597085">
    <property type="component" value="Unassembled WGS sequence"/>
</dbReference>
<organism evidence="2 3">
    <name type="scientific">Halobellus rarus</name>
    <dbReference type="NCBI Taxonomy" id="1126237"/>
    <lineage>
        <taxon>Archaea</taxon>
        <taxon>Methanobacteriati</taxon>
        <taxon>Methanobacteriota</taxon>
        <taxon>Stenosarchaea group</taxon>
        <taxon>Halobacteria</taxon>
        <taxon>Halobacteriales</taxon>
        <taxon>Haloferacaceae</taxon>
        <taxon>Halobellus</taxon>
    </lineage>
</organism>
<dbReference type="EMBL" id="JBHUDK010000002">
    <property type="protein sequence ID" value="MFD1597419.1"/>
    <property type="molecule type" value="Genomic_DNA"/>
</dbReference>
<feature type="region of interest" description="Disordered" evidence="1">
    <location>
        <begin position="68"/>
        <end position="88"/>
    </location>
</feature>
<sequence>MDDPTLTKRRRLLEGISVGGATLLAGCTDQLDLSGDGGADEQVGSDSEAGADGVAAIAAVDQEAIQEEQTRLRSELQSGNISQEEAQEELATLQQEYLDEAMTALGDTAAEAEGVTVETEYRSFGAVIVTGDAGGILGILNADAVSALVPKADVEERAQSAQGTGTAQG</sequence>
<reference evidence="2 3" key="1">
    <citation type="journal article" date="2019" name="Int. J. Syst. Evol. Microbiol.">
        <title>The Global Catalogue of Microorganisms (GCM) 10K type strain sequencing project: providing services to taxonomists for standard genome sequencing and annotation.</title>
        <authorList>
            <consortium name="The Broad Institute Genomics Platform"/>
            <consortium name="The Broad Institute Genome Sequencing Center for Infectious Disease"/>
            <person name="Wu L."/>
            <person name="Ma J."/>
        </authorList>
    </citation>
    <scope>NUCLEOTIDE SEQUENCE [LARGE SCALE GENOMIC DNA]</scope>
    <source>
        <strain evidence="2 3">CGMCC 1.12121</strain>
    </source>
</reference>
<comment type="caution">
    <text evidence="2">The sequence shown here is derived from an EMBL/GenBank/DDBJ whole genome shotgun (WGS) entry which is preliminary data.</text>
</comment>
<evidence type="ECO:0000313" key="2">
    <source>
        <dbReference type="EMBL" id="MFD1597419.1"/>
    </source>
</evidence>
<protein>
    <submittedName>
        <fullName evidence="2">Uncharacterized protein</fullName>
    </submittedName>
</protein>
<gene>
    <name evidence="2" type="ORF">ACFSBX_00325</name>
</gene>